<evidence type="ECO:0000256" key="2">
    <source>
        <dbReference type="ARBA" id="ARBA00022679"/>
    </source>
</evidence>
<organism evidence="9">
    <name type="scientific">Pseudomonas solani</name>
    <dbReference type="NCBI Taxonomy" id="2731552"/>
    <lineage>
        <taxon>Bacteria</taxon>
        <taxon>Pseudomonadati</taxon>
        <taxon>Pseudomonadota</taxon>
        <taxon>Gammaproteobacteria</taxon>
        <taxon>Pseudomonadales</taxon>
        <taxon>Pseudomonadaceae</taxon>
        <taxon>Pseudomonas</taxon>
    </lineage>
</organism>
<keyword evidence="3" id="KW-0547">Nucleotide-binding</keyword>
<keyword evidence="5 9" id="KW-0067">ATP-binding</keyword>
<dbReference type="GO" id="GO:0016301">
    <property type="term" value="F:kinase activity"/>
    <property type="evidence" value="ECO:0007669"/>
    <property type="project" value="UniProtKB-KW"/>
</dbReference>
<dbReference type="GO" id="GO:0000160">
    <property type="term" value="P:phosphorelay signal transduction system"/>
    <property type="evidence" value="ECO:0007669"/>
    <property type="project" value="UniProtKB-KW"/>
</dbReference>
<dbReference type="InterPro" id="IPR005467">
    <property type="entry name" value="His_kinase_dom"/>
</dbReference>
<dbReference type="SMART" id="SM00387">
    <property type="entry name" value="HATPase_c"/>
    <property type="match status" value="1"/>
</dbReference>
<name>A0AAU7Y5B6_9PSED</name>
<dbReference type="GO" id="GO:0005524">
    <property type="term" value="F:ATP binding"/>
    <property type="evidence" value="ECO:0007669"/>
    <property type="project" value="UniProtKB-KW"/>
</dbReference>
<feature type="region of interest" description="Disordered" evidence="7">
    <location>
        <begin position="119"/>
        <end position="143"/>
    </location>
</feature>
<keyword evidence="4" id="KW-0418">Kinase</keyword>
<evidence type="ECO:0000256" key="3">
    <source>
        <dbReference type="ARBA" id="ARBA00022741"/>
    </source>
</evidence>
<keyword evidence="1" id="KW-0597">Phosphoprotein</keyword>
<keyword evidence="2" id="KW-0808">Transferase</keyword>
<dbReference type="RefSeq" id="WP_350447652.1">
    <property type="nucleotide sequence ID" value="NZ_CP158373.1"/>
</dbReference>
<evidence type="ECO:0000256" key="6">
    <source>
        <dbReference type="ARBA" id="ARBA00023012"/>
    </source>
</evidence>
<accession>A0AAU7Y5B6</accession>
<evidence type="ECO:0000313" key="9">
    <source>
        <dbReference type="EMBL" id="XBY64922.1"/>
    </source>
</evidence>
<evidence type="ECO:0000256" key="1">
    <source>
        <dbReference type="ARBA" id="ARBA00022553"/>
    </source>
</evidence>
<reference evidence="9" key="1">
    <citation type="submission" date="2023-08" db="EMBL/GenBank/DDBJ databases">
        <title>Increased levels of nutrients transform a symbiont into a lethal pathobiont.</title>
        <authorList>
            <person name="Lachnit T."/>
            <person name="Ulrich L."/>
            <person name="Willmer F.M."/>
            <person name="Hasenbein T."/>
            <person name="Steiner L.X."/>
            <person name="Wolters M."/>
            <person name="Herbst E.M."/>
            <person name="Deines P."/>
        </authorList>
    </citation>
    <scope>NUCLEOTIDE SEQUENCE</scope>
    <source>
        <strain evidence="9">T3</strain>
    </source>
</reference>
<dbReference type="PANTHER" id="PTHR43065">
    <property type="entry name" value="SENSOR HISTIDINE KINASE"/>
    <property type="match status" value="1"/>
</dbReference>
<dbReference type="InterPro" id="IPR003594">
    <property type="entry name" value="HATPase_dom"/>
</dbReference>
<dbReference type="AlphaFoldDB" id="A0AAU7Y5B6"/>
<dbReference type="Pfam" id="PF02518">
    <property type="entry name" value="HATPase_c"/>
    <property type="match status" value="1"/>
</dbReference>
<proteinExistence type="predicted"/>
<evidence type="ECO:0000256" key="4">
    <source>
        <dbReference type="ARBA" id="ARBA00022777"/>
    </source>
</evidence>
<dbReference type="InterPro" id="IPR036890">
    <property type="entry name" value="HATPase_C_sf"/>
</dbReference>
<evidence type="ECO:0000256" key="5">
    <source>
        <dbReference type="ARBA" id="ARBA00022840"/>
    </source>
</evidence>
<evidence type="ECO:0000259" key="8">
    <source>
        <dbReference type="PROSITE" id="PS50109"/>
    </source>
</evidence>
<dbReference type="Gene3D" id="3.30.565.10">
    <property type="entry name" value="Histidine kinase-like ATPase, C-terminal domain"/>
    <property type="match status" value="2"/>
</dbReference>
<sequence length="846" mass="94333">MTDVEQAILECVKNAYDADSPGCRIDIDTFEQGVLREVGAFSKLVMFRSPSENVQVNLFDLEGRPIEFDEFGTPRTDFDDDTLVERRLEYVGRITIEDSGDGLSPEQLRDSWLVISNSSKRSNSVGPKKKTKKNRTPLGDKGLGRLGSMKLGDVLIARSAIAKDAPVAIAQFRWTDCETASTVDQIPVYTQQSDNTESFKGTRVSIYGLRDMHEWRRKERVTEITRSLTRLISPFEATSTFPVTVTLDGQEQALNSVTNEALARAIAEFRFEWKYDESLERNVLVTTARIKSRLFTSARNERQRENYNIGFRDDGGKGFLDSLSEVARLSRYKKNANPSGGFFVEFTQHFDWNQMLRDYGGEAIDPGTFSGAFYFFHLDGLNGVEEEAVSGNAVDRQLIKDMAGISILRDGFRVRSQGDWLGISAGMTSGSTYGMRVNNTIGYFSLTGEENFRLVEKSDREGFVEDAAFRGFMQIAETCRDFANDTLEDIRRAFDKYCKKRLEELGDQPQSATSSLRMVEKSVQSTQAAKEAAVQAVSSLLKDIESIERDVSEGGSDDEAAKKAVKLAKSAVSAISSVQQKLESRPITSAVVHHLRREIDENKEQMAALYESAAVGLSARGLAHELRTHLTEIRQRAGALQKSVKSGIFDEAILMPHFRAIRSSCSGIANAAALIDPMLPRGRAIKETLSLEGFIEEYVSTRQMAFEREGINVVINCSGRDVKIRVSRSRLLQVLDNIIRNSVYWLKRGQTTGEVDREKKIVIDLDGSGFVVSDTGPGVDVAYEESLFEMFVTAKPHRDAGQGLGLFIVTQLLQMDGCEVSLATDRNVDGRRYKFKVDLRSVVVKG</sequence>
<gene>
    <name evidence="9" type="ORF">ABS648_03935</name>
</gene>
<feature type="domain" description="Histidine kinase" evidence="8">
    <location>
        <begin position="621"/>
        <end position="841"/>
    </location>
</feature>
<dbReference type="EMBL" id="CP158373">
    <property type="protein sequence ID" value="XBY64922.1"/>
    <property type="molecule type" value="Genomic_DNA"/>
</dbReference>
<keyword evidence="6" id="KW-0902">Two-component regulatory system</keyword>
<protein>
    <submittedName>
        <fullName evidence="9">ATP-binding protein</fullName>
    </submittedName>
</protein>
<dbReference type="SUPFAM" id="SSF55874">
    <property type="entry name" value="ATPase domain of HSP90 chaperone/DNA topoisomerase II/histidine kinase"/>
    <property type="match status" value="2"/>
</dbReference>
<evidence type="ECO:0000256" key="7">
    <source>
        <dbReference type="SAM" id="MobiDB-lite"/>
    </source>
</evidence>
<dbReference type="PANTHER" id="PTHR43065:SF10">
    <property type="entry name" value="PEROXIDE STRESS-ACTIVATED HISTIDINE KINASE MAK3"/>
    <property type="match status" value="1"/>
</dbReference>
<dbReference type="Pfam" id="PF13589">
    <property type="entry name" value="HATPase_c_3"/>
    <property type="match status" value="1"/>
</dbReference>
<dbReference type="PROSITE" id="PS50109">
    <property type="entry name" value="HIS_KIN"/>
    <property type="match status" value="1"/>
</dbReference>